<dbReference type="GO" id="GO:0006261">
    <property type="term" value="P:DNA-templated DNA replication"/>
    <property type="evidence" value="ECO:0007669"/>
    <property type="project" value="TreeGrafter"/>
</dbReference>
<dbReference type="PANTHER" id="PTHR11669:SF8">
    <property type="entry name" value="DNA POLYMERASE III SUBUNIT DELTA"/>
    <property type="match status" value="1"/>
</dbReference>
<dbReference type="STRING" id="479893.CPX_001503"/>
<dbReference type="InterPro" id="IPR050238">
    <property type="entry name" value="DNA_Rep/Repair_Clamp_Loader"/>
</dbReference>
<accession>A0A0M1MZX8</accession>
<name>A0A0M1MZX8_9MOLU</name>
<sequence>MNKKQRLLEKFKFIIEQKKLSHLYLIEGSEEETRHEFMLELVRDFLQTSLFDPQLENLIKNFSYPNFYHLSYKKNNSIKKEQILEMQNYFNQTSLFQQKKVYVIEGIEHLHVKAANSLLYFLENPISENILGILLTNNRDLVLPTILSRTQVFSLDNMTEDEEEKKVSPEINTGAVLDDVLISLLNRFHNGTEDVLKNNYYLEFKQFFLLFLDNFKKKNDFVYLFVEAKPLTEDKLFVSDFLKVIMQFFLDLYYKKNNLSFIFPIELLKKTFFDELSLEHINKYLEILEQIEQKNVFLNANFCFMTLLLEIEKQKEFLNLT</sequence>
<evidence type="ECO:0000313" key="2">
    <source>
        <dbReference type="Proteomes" id="UP000037386"/>
    </source>
</evidence>
<reference evidence="2" key="1">
    <citation type="submission" date="2015-05" db="EMBL/GenBank/DDBJ databases">
        <title>Draft genome sequence of 'Candidatus Phytoplasma Pruni' strain CX, a plant pathogenic bacterium.</title>
        <authorList>
            <person name="Lee I.-M."/>
            <person name="Bottner-Parker K.D."/>
            <person name="Shao J."/>
            <person name="Gundersen-Rindal D.E."/>
            <person name="Zhao Y."/>
            <person name="Davis R.E."/>
        </authorList>
    </citation>
    <scope>NUCLEOTIDE SEQUENCE [LARGE SCALE GENOMIC DNA]</scope>
    <source>
        <strain evidence="2">CX</strain>
    </source>
</reference>
<dbReference type="RefSeq" id="WP_053521430.1">
    <property type="nucleotide sequence ID" value="NZ_LHCF01000006.1"/>
</dbReference>
<gene>
    <name evidence="1" type="primary">holB</name>
    <name evidence="1" type="ORF">CPX_001503</name>
</gene>
<dbReference type="OrthoDB" id="9810148at2"/>
<dbReference type="InterPro" id="IPR027417">
    <property type="entry name" value="P-loop_NTPase"/>
</dbReference>
<organism evidence="1 2">
    <name type="scientific">Candidatus Phytoplasma pruni</name>
    <dbReference type="NCBI Taxonomy" id="479893"/>
    <lineage>
        <taxon>Bacteria</taxon>
        <taxon>Bacillati</taxon>
        <taxon>Mycoplasmatota</taxon>
        <taxon>Mollicutes</taxon>
        <taxon>Acholeplasmatales</taxon>
        <taxon>Acholeplasmataceae</taxon>
        <taxon>Candidatus Phytoplasma</taxon>
        <taxon>16SrIII (X-disease group)</taxon>
    </lineage>
</organism>
<protein>
    <submittedName>
        <fullName evidence="1">DNA polymerase III delta' subunit</fullName>
    </submittedName>
</protein>
<proteinExistence type="predicted"/>
<dbReference type="Proteomes" id="UP000037386">
    <property type="component" value="Unassembled WGS sequence"/>
</dbReference>
<dbReference type="PATRIC" id="fig|479893.3.peg.293"/>
<dbReference type="Pfam" id="PF13177">
    <property type="entry name" value="DNA_pol3_delta2"/>
    <property type="match status" value="1"/>
</dbReference>
<dbReference type="SUPFAM" id="SSF52540">
    <property type="entry name" value="P-loop containing nucleoside triphosphate hydrolases"/>
    <property type="match status" value="1"/>
</dbReference>
<dbReference type="AlphaFoldDB" id="A0A0M1MZX8"/>
<evidence type="ECO:0000313" key="1">
    <source>
        <dbReference type="EMBL" id="KOR75457.1"/>
    </source>
</evidence>
<dbReference type="Gene3D" id="3.40.50.300">
    <property type="entry name" value="P-loop containing nucleotide triphosphate hydrolases"/>
    <property type="match status" value="1"/>
</dbReference>
<comment type="caution">
    <text evidence="1">The sequence shown here is derived from an EMBL/GenBank/DDBJ whole genome shotgun (WGS) entry which is preliminary data.</text>
</comment>
<dbReference type="EMBL" id="LHCF01000006">
    <property type="protein sequence ID" value="KOR75457.1"/>
    <property type="molecule type" value="Genomic_DNA"/>
</dbReference>
<dbReference type="PANTHER" id="PTHR11669">
    <property type="entry name" value="REPLICATION FACTOR C / DNA POLYMERASE III GAMMA-TAU SUBUNIT"/>
    <property type="match status" value="1"/>
</dbReference>